<evidence type="ECO:0008006" key="13">
    <source>
        <dbReference type="Google" id="ProtNLM"/>
    </source>
</evidence>
<sequence>MSTDCPAFYNLFKSLGGNDPTLTADNCCTWADHKVVCKDQRVFQVKLELMGLNGTISSDIGKLNALKSFSIASNNVTGVLPPEITIPRYAVFDVDDNNLYGPIPELAFDNSYTFYYVEFHHNAFTGPIPQSYYTANITANGQDNGGCPFDSNLCPKTPPPGCANVKFTCTNVPPRYPVVTPIPSPTVTPVPSPADGGFFSHIGNVIGLAVGVVVLIAAVVGLSLVILAKKKQVDDLKMTNSPQTTSTIQNYIGQQTNQFQTEGGYLFDPVSGSSITNPQYVTNPNQLTLSPILTLPTPPSPSLQSVSIAGGNPIASQPFISSINGQPIISTMPSPSVHNSLPSISPTIDQMAPDTPTVDPQFATLGTLGRQEENQEPRLIQQEMEGDEPRLVIESPKIEELEIIKKEGPTAVEYMPPTLSPDTAVEIMPPTIPSNFLAEMKELRDSKSQ</sequence>
<dbReference type="Gene3D" id="3.80.10.10">
    <property type="entry name" value="Ribonuclease Inhibitor"/>
    <property type="match status" value="1"/>
</dbReference>
<evidence type="ECO:0000256" key="8">
    <source>
        <dbReference type="ARBA" id="ARBA00023180"/>
    </source>
</evidence>
<dbReference type="GO" id="GO:0005886">
    <property type="term" value="C:plasma membrane"/>
    <property type="evidence" value="ECO:0007669"/>
    <property type="project" value="UniProtKB-SubCell"/>
</dbReference>
<comment type="subcellular location">
    <subcellularLocation>
        <location evidence="1">Cell membrane</location>
    </subcellularLocation>
    <subcellularLocation>
        <location evidence="9">Endomembrane system</location>
        <topology evidence="9">Single-pass membrane protein</topology>
    </subcellularLocation>
</comment>
<evidence type="ECO:0000256" key="2">
    <source>
        <dbReference type="ARBA" id="ARBA00022475"/>
    </source>
</evidence>
<accession>A0AAD5UBU2</accession>
<keyword evidence="2" id="KW-1003">Cell membrane</keyword>
<dbReference type="SUPFAM" id="SSF52058">
    <property type="entry name" value="L domain-like"/>
    <property type="match status" value="1"/>
</dbReference>
<reference evidence="11" key="1">
    <citation type="submission" date="2020-05" db="EMBL/GenBank/DDBJ databases">
        <title>Phylogenomic resolution of chytrid fungi.</title>
        <authorList>
            <person name="Stajich J.E."/>
            <person name="Amses K."/>
            <person name="Simmons R."/>
            <person name="Seto K."/>
            <person name="Myers J."/>
            <person name="Bonds A."/>
            <person name="Quandt C.A."/>
            <person name="Barry K."/>
            <person name="Liu P."/>
            <person name="Grigoriev I."/>
            <person name="Longcore J.E."/>
            <person name="James T.Y."/>
        </authorList>
    </citation>
    <scope>NUCLEOTIDE SEQUENCE</scope>
    <source>
        <strain evidence="11">PLAUS21</strain>
    </source>
</reference>
<evidence type="ECO:0000256" key="5">
    <source>
        <dbReference type="ARBA" id="ARBA00022989"/>
    </source>
</evidence>
<dbReference type="GO" id="GO:0012505">
    <property type="term" value="C:endomembrane system"/>
    <property type="evidence" value="ECO:0007669"/>
    <property type="project" value="UniProtKB-SubCell"/>
</dbReference>
<evidence type="ECO:0000313" key="11">
    <source>
        <dbReference type="EMBL" id="KAJ3253983.1"/>
    </source>
</evidence>
<dbReference type="PANTHER" id="PTHR48052">
    <property type="entry name" value="UNNAMED PRODUCT"/>
    <property type="match status" value="1"/>
</dbReference>
<evidence type="ECO:0000256" key="9">
    <source>
        <dbReference type="ARBA" id="ARBA00037847"/>
    </source>
</evidence>
<protein>
    <recommendedName>
        <fullName evidence="13">L domain-like protein</fullName>
    </recommendedName>
</protein>
<dbReference type="InterPro" id="IPR032675">
    <property type="entry name" value="LRR_dom_sf"/>
</dbReference>
<evidence type="ECO:0000256" key="6">
    <source>
        <dbReference type="ARBA" id="ARBA00023136"/>
    </source>
</evidence>
<keyword evidence="5 10" id="KW-1133">Transmembrane helix</keyword>
<keyword evidence="7" id="KW-0675">Receptor</keyword>
<dbReference type="AlphaFoldDB" id="A0AAD5UBU2"/>
<evidence type="ECO:0000256" key="10">
    <source>
        <dbReference type="SAM" id="Phobius"/>
    </source>
</evidence>
<keyword evidence="3 10" id="KW-0812">Transmembrane</keyword>
<dbReference type="Proteomes" id="UP001210925">
    <property type="component" value="Unassembled WGS sequence"/>
</dbReference>
<evidence type="ECO:0000313" key="12">
    <source>
        <dbReference type="Proteomes" id="UP001210925"/>
    </source>
</evidence>
<evidence type="ECO:0000256" key="3">
    <source>
        <dbReference type="ARBA" id="ARBA00022692"/>
    </source>
</evidence>
<dbReference type="EMBL" id="JADGKB010000095">
    <property type="protein sequence ID" value="KAJ3253983.1"/>
    <property type="molecule type" value="Genomic_DNA"/>
</dbReference>
<evidence type="ECO:0000256" key="4">
    <source>
        <dbReference type="ARBA" id="ARBA00022729"/>
    </source>
</evidence>
<gene>
    <name evidence="11" type="ORF">HK103_007587</name>
</gene>
<keyword evidence="8" id="KW-0325">Glycoprotein</keyword>
<keyword evidence="6 10" id="KW-0472">Membrane</keyword>
<organism evidence="11 12">
    <name type="scientific">Boothiomyces macroporosus</name>
    <dbReference type="NCBI Taxonomy" id="261099"/>
    <lineage>
        <taxon>Eukaryota</taxon>
        <taxon>Fungi</taxon>
        <taxon>Fungi incertae sedis</taxon>
        <taxon>Chytridiomycota</taxon>
        <taxon>Chytridiomycota incertae sedis</taxon>
        <taxon>Chytridiomycetes</taxon>
        <taxon>Rhizophydiales</taxon>
        <taxon>Terramycetaceae</taxon>
        <taxon>Boothiomyces</taxon>
    </lineage>
</organism>
<proteinExistence type="predicted"/>
<evidence type="ECO:0000256" key="7">
    <source>
        <dbReference type="ARBA" id="ARBA00023170"/>
    </source>
</evidence>
<comment type="caution">
    <text evidence="11">The sequence shown here is derived from an EMBL/GenBank/DDBJ whole genome shotgun (WGS) entry which is preliminary data.</text>
</comment>
<keyword evidence="12" id="KW-1185">Reference proteome</keyword>
<evidence type="ECO:0000256" key="1">
    <source>
        <dbReference type="ARBA" id="ARBA00004236"/>
    </source>
</evidence>
<name>A0AAD5UBU2_9FUNG</name>
<dbReference type="PANTHER" id="PTHR48052:SF8">
    <property type="entry name" value="LRR RECEPTOR-LIKE SERINE_THREONINE-PROTEIN KINASE FLS2"/>
    <property type="match status" value="1"/>
</dbReference>
<feature type="transmembrane region" description="Helical" evidence="10">
    <location>
        <begin position="205"/>
        <end position="228"/>
    </location>
</feature>
<keyword evidence="4" id="KW-0732">Signal</keyword>